<protein>
    <recommendedName>
        <fullName evidence="2">histidine kinase</fullName>
        <ecNumber evidence="2">2.7.13.3</ecNumber>
    </recommendedName>
</protein>
<feature type="compositionally biased region" description="Basic residues" evidence="9">
    <location>
        <begin position="41"/>
        <end position="53"/>
    </location>
</feature>
<reference evidence="12 13" key="1">
    <citation type="submission" date="2018-10" db="EMBL/GenBank/DDBJ databases">
        <title>Isolation, diversity and antifungal activity of actinobacteria from wheat.</title>
        <authorList>
            <person name="Han C."/>
        </authorList>
    </citation>
    <scope>NUCLEOTIDE SEQUENCE [LARGE SCALE GENOMIC DNA]</scope>
    <source>
        <strain evidence="12 13">NEAU-YY56</strain>
    </source>
</reference>
<evidence type="ECO:0000256" key="8">
    <source>
        <dbReference type="ARBA" id="ARBA00023012"/>
    </source>
</evidence>
<dbReference type="GO" id="GO:0000155">
    <property type="term" value="F:phosphorelay sensor kinase activity"/>
    <property type="evidence" value="ECO:0007669"/>
    <property type="project" value="InterPro"/>
</dbReference>
<dbReference type="GO" id="GO:0005524">
    <property type="term" value="F:ATP binding"/>
    <property type="evidence" value="ECO:0007669"/>
    <property type="project" value="UniProtKB-KW"/>
</dbReference>
<feature type="transmembrane region" description="Helical" evidence="10">
    <location>
        <begin position="156"/>
        <end position="179"/>
    </location>
</feature>
<feature type="domain" description="Signal transduction histidine kinase subgroup 3 dimerisation and phosphoacceptor" evidence="11">
    <location>
        <begin position="270"/>
        <end position="343"/>
    </location>
</feature>
<dbReference type="SUPFAM" id="SSF55874">
    <property type="entry name" value="ATPase domain of HSP90 chaperone/DNA topoisomerase II/histidine kinase"/>
    <property type="match status" value="1"/>
</dbReference>
<evidence type="ECO:0000256" key="3">
    <source>
        <dbReference type="ARBA" id="ARBA00022553"/>
    </source>
</evidence>
<keyword evidence="10" id="KW-0472">Membrane</keyword>
<dbReference type="Gene3D" id="1.20.5.1930">
    <property type="match status" value="1"/>
</dbReference>
<feature type="transmembrane region" description="Helical" evidence="10">
    <location>
        <begin position="191"/>
        <end position="209"/>
    </location>
</feature>
<feature type="region of interest" description="Disordered" evidence="9">
    <location>
        <begin position="37"/>
        <end position="75"/>
    </location>
</feature>
<comment type="caution">
    <text evidence="12">The sequence shown here is derived from an EMBL/GenBank/DDBJ whole genome shotgun (WGS) entry which is preliminary data.</text>
</comment>
<dbReference type="PANTHER" id="PTHR24421">
    <property type="entry name" value="NITRATE/NITRITE SENSOR PROTEIN NARX-RELATED"/>
    <property type="match status" value="1"/>
</dbReference>
<keyword evidence="5" id="KW-0547">Nucleotide-binding</keyword>
<dbReference type="PANTHER" id="PTHR24421:SF10">
    <property type="entry name" value="NITRATE_NITRITE SENSOR PROTEIN NARQ"/>
    <property type="match status" value="1"/>
</dbReference>
<evidence type="ECO:0000256" key="2">
    <source>
        <dbReference type="ARBA" id="ARBA00012438"/>
    </source>
</evidence>
<keyword evidence="13" id="KW-1185">Reference proteome</keyword>
<dbReference type="Proteomes" id="UP000269289">
    <property type="component" value="Unassembled WGS sequence"/>
</dbReference>
<dbReference type="GO" id="GO:0016020">
    <property type="term" value="C:membrane"/>
    <property type="evidence" value="ECO:0007669"/>
    <property type="project" value="InterPro"/>
</dbReference>
<keyword evidence="7" id="KW-0067">ATP-binding</keyword>
<accession>A0A3M2IYX6</accession>
<evidence type="ECO:0000256" key="7">
    <source>
        <dbReference type="ARBA" id="ARBA00022840"/>
    </source>
</evidence>
<feature type="transmembrane region" description="Helical" evidence="10">
    <location>
        <begin position="215"/>
        <end position="237"/>
    </location>
</feature>
<dbReference type="EC" id="2.7.13.3" evidence="2"/>
<evidence type="ECO:0000313" key="13">
    <source>
        <dbReference type="Proteomes" id="UP000269289"/>
    </source>
</evidence>
<name>A0A3M2IYX6_9CELL</name>
<keyword evidence="6 12" id="KW-0418">Kinase</keyword>
<evidence type="ECO:0000313" key="12">
    <source>
        <dbReference type="EMBL" id="RMI07072.1"/>
    </source>
</evidence>
<feature type="transmembrane region" description="Helical" evidence="10">
    <location>
        <begin position="131"/>
        <end position="150"/>
    </location>
</feature>
<keyword evidence="10" id="KW-0812">Transmembrane</keyword>
<keyword evidence="8" id="KW-0902">Two-component regulatory system</keyword>
<dbReference type="InterPro" id="IPR011712">
    <property type="entry name" value="Sig_transdc_His_kin_sub3_dim/P"/>
</dbReference>
<keyword evidence="10" id="KW-1133">Transmembrane helix</keyword>
<organism evidence="12 13">
    <name type="scientific">Cellulomonas triticagri</name>
    <dbReference type="NCBI Taxonomy" id="2483352"/>
    <lineage>
        <taxon>Bacteria</taxon>
        <taxon>Bacillati</taxon>
        <taxon>Actinomycetota</taxon>
        <taxon>Actinomycetes</taxon>
        <taxon>Micrococcales</taxon>
        <taxon>Cellulomonadaceae</taxon>
        <taxon>Cellulomonas</taxon>
    </lineage>
</organism>
<evidence type="ECO:0000256" key="6">
    <source>
        <dbReference type="ARBA" id="ARBA00022777"/>
    </source>
</evidence>
<comment type="catalytic activity">
    <reaction evidence="1">
        <text>ATP + protein L-histidine = ADP + protein N-phospho-L-histidine.</text>
        <dbReference type="EC" id="2.7.13.3"/>
    </reaction>
</comment>
<dbReference type="AlphaFoldDB" id="A0A3M2IYX6"/>
<evidence type="ECO:0000256" key="9">
    <source>
        <dbReference type="SAM" id="MobiDB-lite"/>
    </source>
</evidence>
<proteinExistence type="predicted"/>
<dbReference type="Gene3D" id="3.30.565.10">
    <property type="entry name" value="Histidine kinase-like ATPase, C-terminal domain"/>
    <property type="match status" value="1"/>
</dbReference>
<feature type="region of interest" description="Disordered" evidence="9">
    <location>
        <begin position="1"/>
        <end position="22"/>
    </location>
</feature>
<evidence type="ECO:0000256" key="10">
    <source>
        <dbReference type="SAM" id="Phobius"/>
    </source>
</evidence>
<dbReference type="Pfam" id="PF07730">
    <property type="entry name" value="HisKA_3"/>
    <property type="match status" value="1"/>
</dbReference>
<dbReference type="InterPro" id="IPR050482">
    <property type="entry name" value="Sensor_HK_TwoCompSys"/>
</dbReference>
<keyword evidence="4" id="KW-0808">Transferase</keyword>
<dbReference type="InterPro" id="IPR036890">
    <property type="entry name" value="HATPase_C_sf"/>
</dbReference>
<evidence type="ECO:0000256" key="1">
    <source>
        <dbReference type="ARBA" id="ARBA00000085"/>
    </source>
</evidence>
<sequence>MSCTATFSPKVRRSPRSSSAACSGTCPLVCSLMPSSVTAPPRRRIGRSARTSRRPATLLRPPGRPGGAPAYDRGVAEDRPAGSVARAWRRVSPFTVPRTAGDWASDGVVTGLLTLSWIASVIGDRPAQIPAWFWPVDVALGAVACLAPWWSRRYPVGVALLLVVPAATSLSGGIAGPVAVFRAAQLGRPRWALVAALLHVATGLPYHHVLPLPGMSWTVYAVVIPLLYALAVTLGLLSRSRRLVIAGLRESAARDRERYEERLAGTRREERERIAREMHDVLAHRISLLSVHAGALEFRTSPDAAPGTGPSTAEVRDAARVIRENAHLAVEDLRGLLGLLRADEDDLAGGRPQPRLTDIARLAAEAGAAGQQVDLALDVDGAGLRESTQRTVYRVVQESLTNARKHAPHAAVRVRVTGTAEGVRVAVDNAVPVGVTDADLPPGGSGLVGLAERVRLDGGTLRHGVEAGRFRVLADLPGGAR</sequence>
<dbReference type="EMBL" id="RFFI01000080">
    <property type="protein sequence ID" value="RMI07072.1"/>
    <property type="molecule type" value="Genomic_DNA"/>
</dbReference>
<evidence type="ECO:0000256" key="5">
    <source>
        <dbReference type="ARBA" id="ARBA00022741"/>
    </source>
</evidence>
<dbReference type="CDD" id="cd16917">
    <property type="entry name" value="HATPase_UhpB-NarQ-NarX-like"/>
    <property type="match status" value="1"/>
</dbReference>
<evidence type="ECO:0000259" key="11">
    <source>
        <dbReference type="Pfam" id="PF07730"/>
    </source>
</evidence>
<gene>
    <name evidence="12" type="ORF">EBM89_13950</name>
</gene>
<evidence type="ECO:0000256" key="4">
    <source>
        <dbReference type="ARBA" id="ARBA00022679"/>
    </source>
</evidence>
<dbReference type="GO" id="GO:0046983">
    <property type="term" value="F:protein dimerization activity"/>
    <property type="evidence" value="ECO:0007669"/>
    <property type="project" value="InterPro"/>
</dbReference>
<keyword evidence="3" id="KW-0597">Phosphoprotein</keyword>